<protein>
    <submittedName>
        <fullName evidence="2">Uncharacterized protein</fullName>
    </submittedName>
</protein>
<dbReference type="SUPFAM" id="SSF48371">
    <property type="entry name" value="ARM repeat"/>
    <property type="match status" value="1"/>
</dbReference>
<dbReference type="Proteomes" id="UP001241110">
    <property type="component" value="Unassembled WGS sequence"/>
</dbReference>
<keyword evidence="1" id="KW-0732">Signal</keyword>
<dbReference type="Gene3D" id="1.25.10.10">
    <property type="entry name" value="Leucine-rich Repeat Variant"/>
    <property type="match status" value="1"/>
</dbReference>
<evidence type="ECO:0000313" key="2">
    <source>
        <dbReference type="EMBL" id="MDJ1479505.1"/>
    </source>
</evidence>
<dbReference type="InterPro" id="IPR016024">
    <property type="entry name" value="ARM-type_fold"/>
</dbReference>
<proteinExistence type="predicted"/>
<evidence type="ECO:0000313" key="3">
    <source>
        <dbReference type="Proteomes" id="UP001241110"/>
    </source>
</evidence>
<dbReference type="RefSeq" id="WP_313975738.1">
    <property type="nucleotide sequence ID" value="NZ_JASJOS010000001.1"/>
</dbReference>
<organism evidence="2 3">
    <name type="scientific">Xanthocytophaga flava</name>
    <dbReference type="NCBI Taxonomy" id="3048013"/>
    <lineage>
        <taxon>Bacteria</taxon>
        <taxon>Pseudomonadati</taxon>
        <taxon>Bacteroidota</taxon>
        <taxon>Cytophagia</taxon>
        <taxon>Cytophagales</taxon>
        <taxon>Rhodocytophagaceae</taxon>
        <taxon>Xanthocytophaga</taxon>
    </lineage>
</organism>
<accession>A0AAE3QIK2</accession>
<gene>
    <name evidence="2" type="ORF">QNI16_03345</name>
</gene>
<dbReference type="EMBL" id="JASJOS010000001">
    <property type="protein sequence ID" value="MDJ1479505.1"/>
    <property type="molecule type" value="Genomic_DNA"/>
</dbReference>
<dbReference type="InterPro" id="IPR011989">
    <property type="entry name" value="ARM-like"/>
</dbReference>
<sequence>MKKVRILIILAFLISNFTNSQSKTDTLKPVWQWDDHFFLWKDMIAESDLIVLGEVLQDSTWCTQIKLIQVFKGKDIADTIWITVYPDWYVFPKRSGVQKKGEKYILFLNQVHRSDEEISFDEFYISKMEDSYMKYFVDAIKTKAAYAVWPNQIGKMTVKNDSVYCHVDDFFQYNYSESYTGFSEFIQEAVYYQESNKVNYDYVKKVLTQLDLSISDTSAKPYQSLMKLDICGSRSGYPVFTKVLKNTQPDSRYALSLHLREIKKDSALPLLKQMIEDSQIIIQATAVNEILQNENSTIIEPFLTRILDNSYRISKQKDSTSYGYRVSEMNKEIIVLLADLHYLPAIPRIRACLNNEDEEIFLAAVNALYQFREPDLDKYMIEHLRKGKIQDISEVCYTIERCKLDVYSELFAFIEKHETNVNILFYAARFLAKNKSKELEGFMISRLEKLAMKWDTMGVYNFTIIEYLIALRRIKSVNATNTFRKVIYAYYGLDSTYTKNPRLFTIKRQLETRLEDSASIFLKEQQYEVADIKAVVRILNTIELVEKRTTKPQYEYVLRADMKYDAKRNNTKVEIDSINNSVQRLLGNYLQIPDYRIETSSGITRFAYRCDNSNDTCTPLEIDYTILLYQYPMYLVSVPNQTDLAFLKAIQRNDFTKSSQPIFRSRDKKHLRRMIMEIEKAL</sequence>
<comment type="caution">
    <text evidence="2">The sequence shown here is derived from an EMBL/GenBank/DDBJ whole genome shotgun (WGS) entry which is preliminary data.</text>
</comment>
<feature type="signal peptide" evidence="1">
    <location>
        <begin position="1"/>
        <end position="22"/>
    </location>
</feature>
<feature type="chain" id="PRO_5042012389" evidence="1">
    <location>
        <begin position="23"/>
        <end position="682"/>
    </location>
</feature>
<evidence type="ECO:0000256" key="1">
    <source>
        <dbReference type="SAM" id="SignalP"/>
    </source>
</evidence>
<name>A0AAE3QIK2_9BACT</name>
<dbReference type="AlphaFoldDB" id="A0AAE3QIK2"/>
<reference evidence="2" key="1">
    <citation type="submission" date="2023-05" db="EMBL/GenBank/DDBJ databases">
        <authorList>
            <person name="Zhang X."/>
        </authorList>
    </citation>
    <scope>NUCLEOTIDE SEQUENCE</scope>
    <source>
        <strain evidence="2">YF14B1</strain>
    </source>
</reference>